<evidence type="ECO:0000313" key="4">
    <source>
        <dbReference type="RefSeq" id="XP_049316931.1"/>
    </source>
</evidence>
<reference evidence="4" key="1">
    <citation type="submission" date="2025-08" db="UniProtKB">
        <authorList>
            <consortium name="RefSeq"/>
        </authorList>
    </citation>
    <scope>IDENTIFICATION</scope>
    <source>
        <tissue evidence="4">Adult</tissue>
    </source>
</reference>
<dbReference type="InterPro" id="IPR029526">
    <property type="entry name" value="PGBD"/>
</dbReference>
<organism evidence="3 4">
    <name type="scientific">Bactrocera dorsalis</name>
    <name type="common">Oriental fruit fly</name>
    <name type="synonym">Dacus dorsalis</name>
    <dbReference type="NCBI Taxonomy" id="27457"/>
    <lineage>
        <taxon>Eukaryota</taxon>
        <taxon>Metazoa</taxon>
        <taxon>Ecdysozoa</taxon>
        <taxon>Arthropoda</taxon>
        <taxon>Hexapoda</taxon>
        <taxon>Insecta</taxon>
        <taxon>Pterygota</taxon>
        <taxon>Neoptera</taxon>
        <taxon>Endopterygota</taxon>
        <taxon>Diptera</taxon>
        <taxon>Brachycera</taxon>
        <taxon>Muscomorpha</taxon>
        <taxon>Tephritoidea</taxon>
        <taxon>Tephritidae</taxon>
        <taxon>Bactrocera</taxon>
        <taxon>Bactrocera</taxon>
    </lineage>
</organism>
<evidence type="ECO:0000313" key="3">
    <source>
        <dbReference type="Proteomes" id="UP001652620"/>
    </source>
</evidence>
<accession>A0ABM3K627</accession>
<protein>
    <submittedName>
        <fullName evidence="4">Uncharacterized protein LOC125779701</fullName>
    </submittedName>
</protein>
<sequence>MNFEEIWEVLESAEDSSDSGQDFSPDEESYIPDSSSDTSSDDSFLEDQDVSFGNIVDEHQTGTTTEWDSPATGATLKNFEGCISLPYASQHDAGSPFEYYRKFLADDILDIIVEETNRNANYQICGISTRSSSRMNKWKDTNRKEIMEFLAIVMYMGIVKYPSMEDYWKATTLFKNPFVPHVMTRNRF</sequence>
<keyword evidence="3" id="KW-1185">Reference proteome</keyword>
<dbReference type="Proteomes" id="UP001652620">
    <property type="component" value="Chromosome 6"/>
</dbReference>
<gene>
    <name evidence="4" type="primary">LOC125779701</name>
</gene>
<feature type="domain" description="PiggyBac transposable element-derived protein" evidence="2">
    <location>
        <begin position="95"/>
        <end position="188"/>
    </location>
</feature>
<dbReference type="PANTHER" id="PTHR46599">
    <property type="entry name" value="PIGGYBAC TRANSPOSABLE ELEMENT-DERIVED PROTEIN 4"/>
    <property type="match status" value="1"/>
</dbReference>
<feature type="region of interest" description="Disordered" evidence="1">
    <location>
        <begin position="10"/>
        <end position="44"/>
    </location>
</feature>
<dbReference type="Pfam" id="PF13843">
    <property type="entry name" value="DDE_Tnp_1_7"/>
    <property type="match status" value="1"/>
</dbReference>
<dbReference type="GeneID" id="125779701"/>
<proteinExistence type="predicted"/>
<dbReference type="PANTHER" id="PTHR46599:SF3">
    <property type="entry name" value="PIGGYBAC TRANSPOSABLE ELEMENT-DERIVED PROTEIN 4"/>
    <property type="match status" value="1"/>
</dbReference>
<name>A0ABM3K627_BACDO</name>
<dbReference type="RefSeq" id="XP_049316931.1">
    <property type="nucleotide sequence ID" value="XM_049460974.1"/>
</dbReference>
<evidence type="ECO:0000256" key="1">
    <source>
        <dbReference type="SAM" id="MobiDB-lite"/>
    </source>
</evidence>
<evidence type="ECO:0000259" key="2">
    <source>
        <dbReference type="Pfam" id="PF13843"/>
    </source>
</evidence>